<dbReference type="OrthoDB" id="9780216at2"/>
<dbReference type="PANTHER" id="PTHR33434:SF2">
    <property type="entry name" value="FATTY ACID-BINDING PROTEIN TM_1468"/>
    <property type="match status" value="1"/>
</dbReference>
<protein>
    <submittedName>
        <fullName evidence="2">DegV domain-containing protein</fullName>
    </submittedName>
</protein>
<evidence type="ECO:0000256" key="1">
    <source>
        <dbReference type="ARBA" id="ARBA00023121"/>
    </source>
</evidence>
<dbReference type="PANTHER" id="PTHR33434">
    <property type="entry name" value="DEGV DOMAIN-CONTAINING PROTEIN DR_1986-RELATED"/>
    <property type="match status" value="1"/>
</dbReference>
<dbReference type="STRING" id="52694.ACWI_05630"/>
<proteinExistence type="predicted"/>
<reference evidence="2 3" key="1">
    <citation type="submission" date="2015-09" db="EMBL/GenBank/DDBJ databases">
        <title>Genome sequence of Acetobacterium wieringae DSM 1911.</title>
        <authorList>
            <person name="Poehlein A."/>
            <person name="Bengelsdorf F.R."/>
            <person name="Schiel-Bengelsdorf B."/>
            <person name="Duerre P."/>
            <person name="Daniel R."/>
        </authorList>
    </citation>
    <scope>NUCLEOTIDE SEQUENCE [LARGE SCALE GENOMIC DNA]</scope>
    <source>
        <strain evidence="2 3">DSM 1911</strain>
    </source>
</reference>
<dbReference type="Proteomes" id="UP000176244">
    <property type="component" value="Unassembled WGS sequence"/>
</dbReference>
<dbReference type="RefSeq" id="WP_084633459.1">
    <property type="nucleotide sequence ID" value="NZ_LKEU01000014.1"/>
</dbReference>
<name>A0A1F2PLH5_9FIRM</name>
<dbReference type="AlphaFoldDB" id="A0A1F2PLH5"/>
<dbReference type="PROSITE" id="PS51482">
    <property type="entry name" value="DEGV"/>
    <property type="match status" value="1"/>
</dbReference>
<organism evidence="2 3">
    <name type="scientific">Acetobacterium wieringae</name>
    <dbReference type="NCBI Taxonomy" id="52694"/>
    <lineage>
        <taxon>Bacteria</taxon>
        <taxon>Bacillati</taxon>
        <taxon>Bacillota</taxon>
        <taxon>Clostridia</taxon>
        <taxon>Eubacteriales</taxon>
        <taxon>Eubacteriaceae</taxon>
        <taxon>Acetobacterium</taxon>
    </lineage>
</organism>
<dbReference type="NCBIfam" id="TIGR00762">
    <property type="entry name" value="DegV"/>
    <property type="match status" value="1"/>
</dbReference>
<dbReference type="EMBL" id="LKEU01000014">
    <property type="protein sequence ID" value="OFV71815.1"/>
    <property type="molecule type" value="Genomic_DNA"/>
</dbReference>
<dbReference type="Gene3D" id="3.30.1180.10">
    <property type="match status" value="1"/>
</dbReference>
<evidence type="ECO:0000313" key="2">
    <source>
        <dbReference type="EMBL" id="OFV71815.1"/>
    </source>
</evidence>
<dbReference type="Gene3D" id="3.40.50.10170">
    <property type="match status" value="1"/>
</dbReference>
<dbReference type="SUPFAM" id="SSF82549">
    <property type="entry name" value="DAK1/DegV-like"/>
    <property type="match status" value="1"/>
</dbReference>
<gene>
    <name evidence="2" type="ORF">ACWI_05630</name>
</gene>
<keyword evidence="1" id="KW-0446">Lipid-binding</keyword>
<comment type="caution">
    <text evidence="2">The sequence shown here is derived from an EMBL/GenBank/DDBJ whole genome shotgun (WGS) entry which is preliminary data.</text>
</comment>
<dbReference type="InterPro" id="IPR003797">
    <property type="entry name" value="DegV"/>
</dbReference>
<dbReference type="InterPro" id="IPR050270">
    <property type="entry name" value="DegV_domain_contain"/>
</dbReference>
<dbReference type="Pfam" id="PF02645">
    <property type="entry name" value="DegV"/>
    <property type="match status" value="1"/>
</dbReference>
<dbReference type="GO" id="GO:0008289">
    <property type="term" value="F:lipid binding"/>
    <property type="evidence" value="ECO:0007669"/>
    <property type="project" value="UniProtKB-KW"/>
</dbReference>
<accession>A0A1F2PLH5</accession>
<dbReference type="InterPro" id="IPR043168">
    <property type="entry name" value="DegV_C"/>
</dbReference>
<sequence length="293" mass="32400">MIRLLVDSMCDLPKDFVNHPNLDMVSLNVIIEGVAYRDKREIDLDGMNKFMARGIVPTTSQVNPGDFLEYFEDCAKNNVECLYLAFTSKLSGSYETSRLILKEVKEKYPAFNCQIVDSLHSGGSIGLIAVELLKLIDQGKDLDYLADAAKKMIPHAHFYFSIEDLNWLYMGGRVSKGTAVVGGFLKIHPIVSVEEGELKIIGKSRGPKKAQKTIIDKTAENIAGYLDQHVGIAFNGSMKPVEEYDAALRLMGVKHIEPVPIGCVLAAHLGLQGTGIYFFDTAPETILEQTKNN</sequence>
<evidence type="ECO:0000313" key="3">
    <source>
        <dbReference type="Proteomes" id="UP000176244"/>
    </source>
</evidence>